<protein>
    <submittedName>
        <fullName evidence="2">Uncharacterized protein</fullName>
    </submittedName>
</protein>
<feature type="transmembrane region" description="Helical" evidence="1">
    <location>
        <begin position="22"/>
        <end position="45"/>
    </location>
</feature>
<gene>
    <name evidence="2" type="ORF">HMPREF0179_00719</name>
</gene>
<dbReference type="Proteomes" id="UP000006034">
    <property type="component" value="Unassembled WGS sequence"/>
</dbReference>
<organism evidence="2 3">
    <name type="scientific">Bilophila wadsworthia (strain 3_1_6)</name>
    <dbReference type="NCBI Taxonomy" id="563192"/>
    <lineage>
        <taxon>Bacteria</taxon>
        <taxon>Pseudomonadati</taxon>
        <taxon>Thermodesulfobacteriota</taxon>
        <taxon>Desulfovibrionia</taxon>
        <taxon>Desulfovibrionales</taxon>
        <taxon>Desulfovibrionaceae</taxon>
        <taxon>Bilophila</taxon>
    </lineage>
</organism>
<keyword evidence="1" id="KW-0812">Transmembrane</keyword>
<evidence type="ECO:0000313" key="2">
    <source>
        <dbReference type="EMBL" id="EFV45454.1"/>
    </source>
</evidence>
<reference evidence="2 3" key="2">
    <citation type="submission" date="2013-04" db="EMBL/GenBank/DDBJ databases">
        <title>The Genome Sequence of Bilophila wadsworthia 3_1_6.</title>
        <authorList>
            <consortium name="The Broad Institute Genomics Platform"/>
            <person name="Earl A."/>
            <person name="Ward D."/>
            <person name="Feldgarden M."/>
            <person name="Gevers D."/>
            <person name="Sibley C."/>
            <person name="Strauss J."/>
            <person name="Allen-Vercoe E."/>
            <person name="Walker B."/>
            <person name="Young S."/>
            <person name="Zeng Q."/>
            <person name="Gargeya S."/>
            <person name="Fitzgerald M."/>
            <person name="Haas B."/>
            <person name="Abouelleil A."/>
            <person name="Allen A.W."/>
            <person name="Alvarado L."/>
            <person name="Arachchi H.M."/>
            <person name="Berlin A.M."/>
            <person name="Chapman S.B."/>
            <person name="Gainer-Dewar J."/>
            <person name="Goldberg J."/>
            <person name="Griggs A."/>
            <person name="Gujja S."/>
            <person name="Hansen M."/>
            <person name="Howarth C."/>
            <person name="Imamovic A."/>
            <person name="Ireland A."/>
            <person name="Larimer J."/>
            <person name="McCowan C."/>
            <person name="Murphy C."/>
            <person name="Pearson M."/>
            <person name="Poon T.W."/>
            <person name="Priest M."/>
            <person name="Roberts A."/>
            <person name="Saif S."/>
            <person name="Shea T."/>
            <person name="Sisk P."/>
            <person name="Sykes S."/>
            <person name="Wortman J."/>
            <person name="Nusbaum C."/>
            <person name="Birren B."/>
        </authorList>
    </citation>
    <scope>NUCLEOTIDE SEQUENCE [LARGE SCALE GENOMIC DNA]</scope>
    <source>
        <strain evidence="2 3">3_1_6</strain>
    </source>
</reference>
<dbReference type="eggNOG" id="ENOG502ZNED">
    <property type="taxonomic scope" value="Bacteria"/>
</dbReference>
<dbReference type="AlphaFoldDB" id="E5Y3F8"/>
<keyword evidence="3" id="KW-1185">Reference proteome</keyword>
<dbReference type="GeneID" id="78085860"/>
<dbReference type="HOGENOM" id="CLU_2896834_0_0_7"/>
<dbReference type="RefSeq" id="WP_005025072.1">
    <property type="nucleotide sequence ID" value="NZ_KE150238.1"/>
</dbReference>
<accession>E5Y3F8</accession>
<sequence>MLHGETIHSPLPQDIPWWSPDFAVFFGVLYLVLFVIGTGVGYVILRSIWDTCRGGCGCHGEEHPAESH</sequence>
<dbReference type="EMBL" id="ADCP02000001">
    <property type="protein sequence ID" value="EFV45454.1"/>
    <property type="molecule type" value="Genomic_DNA"/>
</dbReference>
<evidence type="ECO:0000313" key="3">
    <source>
        <dbReference type="Proteomes" id="UP000006034"/>
    </source>
</evidence>
<evidence type="ECO:0000256" key="1">
    <source>
        <dbReference type="SAM" id="Phobius"/>
    </source>
</evidence>
<name>E5Y3F8_BILW3</name>
<proteinExistence type="predicted"/>
<reference evidence="2 3" key="1">
    <citation type="submission" date="2010-10" db="EMBL/GenBank/DDBJ databases">
        <authorList>
            <consortium name="The Broad Institute Genome Sequencing Platform"/>
            <person name="Ward D."/>
            <person name="Earl A."/>
            <person name="Feldgarden M."/>
            <person name="Young S.K."/>
            <person name="Gargeya S."/>
            <person name="Zeng Q."/>
            <person name="Alvarado L."/>
            <person name="Berlin A."/>
            <person name="Bochicchio J."/>
            <person name="Chapman S.B."/>
            <person name="Chen Z."/>
            <person name="Freedman E."/>
            <person name="Gellesch M."/>
            <person name="Goldberg J."/>
            <person name="Griggs A."/>
            <person name="Gujja S."/>
            <person name="Heilman E."/>
            <person name="Heiman D."/>
            <person name="Howarth C."/>
            <person name="Mehta T."/>
            <person name="Neiman D."/>
            <person name="Pearson M."/>
            <person name="Roberts A."/>
            <person name="Saif S."/>
            <person name="Shea T."/>
            <person name="Shenoy N."/>
            <person name="Sisk P."/>
            <person name="Stolte C."/>
            <person name="Sykes S."/>
            <person name="White J."/>
            <person name="Yandava C."/>
            <person name="Allen-Vercoe E."/>
            <person name="Sibley C."/>
            <person name="Ambrose C.E."/>
            <person name="Strauss J."/>
            <person name="Daigneault M."/>
            <person name="Haas B."/>
            <person name="Nusbaum C."/>
            <person name="Birren B."/>
        </authorList>
    </citation>
    <scope>NUCLEOTIDE SEQUENCE [LARGE SCALE GENOMIC DNA]</scope>
    <source>
        <strain evidence="2 3">3_1_6</strain>
    </source>
</reference>
<comment type="caution">
    <text evidence="2">The sequence shown here is derived from an EMBL/GenBank/DDBJ whole genome shotgun (WGS) entry which is preliminary data.</text>
</comment>
<keyword evidence="1" id="KW-1133">Transmembrane helix</keyword>
<dbReference type="STRING" id="563192.HMPREF0179_00719"/>
<keyword evidence="1" id="KW-0472">Membrane</keyword>